<proteinExistence type="inferred from homology"/>
<keyword evidence="10" id="KW-0732">Signal</keyword>
<evidence type="ECO:0000256" key="2">
    <source>
        <dbReference type="ARBA" id="ARBA00007357"/>
    </source>
</evidence>
<evidence type="ECO:0000256" key="8">
    <source>
        <dbReference type="SAM" id="MobiDB-lite"/>
    </source>
</evidence>
<dbReference type="VEuPathDB" id="FungiDB:H257_18689"/>
<dbReference type="PANTHER" id="PTHR11733">
    <property type="entry name" value="ZINC METALLOPROTEASE FAMILY M13 NEPRILYSIN-RELATED"/>
    <property type="match status" value="1"/>
</dbReference>
<evidence type="ECO:0000259" key="11">
    <source>
        <dbReference type="Pfam" id="PF01431"/>
    </source>
</evidence>
<evidence type="ECO:0000256" key="9">
    <source>
        <dbReference type="SAM" id="Phobius"/>
    </source>
</evidence>
<dbReference type="InterPro" id="IPR000718">
    <property type="entry name" value="Peptidase_M13"/>
</dbReference>
<dbReference type="GO" id="GO:0005886">
    <property type="term" value="C:plasma membrane"/>
    <property type="evidence" value="ECO:0007669"/>
    <property type="project" value="TreeGrafter"/>
</dbReference>
<keyword evidence="3" id="KW-0645">Protease</keyword>
<sequence>MVKVLISLSVLAAAATAGSVTELPESVTKLIDYSINPCDDFYQYACGAWHNDTVIPPGKTHIGTPFYEINIQNEAVLSKIFSDNTTKLGQFYNSCLDTATLSSLGLTPLEDSFKAIRSANTTLDLLIVAGELVKNGIPAFVNIFSSADDNDSTKNALFGFRTPLPLSRSYYTNHSEWETVEADYKVYIATVLQLAGYSAEQAEAAVPVIIRFEQTLAGVALSRLEESEAVVSPYTALTYSQLNQKYPLLVGSWLKAHGFDIYDQWGGSNDWVRLYDLNYFDKTEELLKDATLDNLRTIVEYKLIHASSNHLAPEFQTTNWNLFGKKLKGETVEPSRETFCKDQTRETVGDILGQYFLDAVWSADTAKTADDLVKALKSSFSTGIATADWLDNSTRANAQTKLSKFVHLLGGPEKPQLYPTLTFDSKSYLNNRWKVSQVNIDTNLKLKGQPVDKRRFVVAAQRVSALYSPHDTKIVFPAGILQKPLFDGQFDPAQNFGAIGAIIGHEITHGFDNEGRKYDGDGNLKQWWSNATNDAFKTKAQCISDQYSNFVVKSEVNGTVLGNINGTITLGETIADNGGLKTSFRAYHEYLKEFPSQYTAEAGDKLFYLSFAQSACYKNTDANLLRSLKRKHPPYRFRVTGALQNNAEFARVFQCPTDSYLNPSKNRLPTTPPTEQSRPSLLAEEVTSPEPQHPIKYRPDIDRLRTLAVVSVVLFHAYRHSVEGGFTGVDVFFHRIFPALLLVFTLTLVVGCVWLLDKAVQYAYFYSHRIFPALLVVGCVWLLDKAVQSFTLVAGTPFVANIQLLTVQQGYFDASVKENPLHPWSLGLEE</sequence>
<dbReference type="OrthoDB" id="6475849at2759"/>
<evidence type="ECO:0000313" key="13">
    <source>
        <dbReference type="EMBL" id="ETV64426.1"/>
    </source>
</evidence>
<dbReference type="GO" id="GO:0004222">
    <property type="term" value="F:metalloendopeptidase activity"/>
    <property type="evidence" value="ECO:0007669"/>
    <property type="project" value="InterPro"/>
</dbReference>
<evidence type="ECO:0000256" key="5">
    <source>
        <dbReference type="ARBA" id="ARBA00022801"/>
    </source>
</evidence>
<comment type="similarity">
    <text evidence="2">Belongs to the peptidase M13 family.</text>
</comment>
<feature type="chain" id="PRO_5004841536" description="Peptidase M13 C-terminal domain-containing protein" evidence="10">
    <location>
        <begin position="18"/>
        <end position="830"/>
    </location>
</feature>
<dbReference type="GO" id="GO:0016485">
    <property type="term" value="P:protein processing"/>
    <property type="evidence" value="ECO:0007669"/>
    <property type="project" value="TreeGrafter"/>
</dbReference>
<dbReference type="PRINTS" id="PR00786">
    <property type="entry name" value="NEPRILYSIN"/>
</dbReference>
<keyword evidence="4" id="KW-0479">Metal-binding</keyword>
<protein>
    <recommendedName>
        <fullName evidence="14">Peptidase M13 C-terminal domain-containing protein</fullName>
    </recommendedName>
</protein>
<keyword evidence="9" id="KW-0812">Transmembrane</keyword>
<dbReference type="InterPro" id="IPR018497">
    <property type="entry name" value="Peptidase_M13_C"/>
</dbReference>
<dbReference type="PANTHER" id="PTHR11733:SF167">
    <property type="entry name" value="FI17812P1-RELATED"/>
    <property type="match status" value="1"/>
</dbReference>
<evidence type="ECO:0000256" key="7">
    <source>
        <dbReference type="ARBA" id="ARBA00023049"/>
    </source>
</evidence>
<dbReference type="InterPro" id="IPR008753">
    <property type="entry name" value="Peptidase_M13_N"/>
</dbReference>
<reference evidence="13" key="1">
    <citation type="submission" date="2013-12" db="EMBL/GenBank/DDBJ databases">
        <title>The Genome Sequence of Aphanomyces astaci APO3.</title>
        <authorList>
            <consortium name="The Broad Institute Genomics Platform"/>
            <person name="Russ C."/>
            <person name="Tyler B."/>
            <person name="van West P."/>
            <person name="Dieguez-Uribeondo J."/>
            <person name="Young S.K."/>
            <person name="Zeng Q."/>
            <person name="Gargeya S."/>
            <person name="Fitzgerald M."/>
            <person name="Abouelleil A."/>
            <person name="Alvarado L."/>
            <person name="Chapman S.B."/>
            <person name="Gainer-Dewar J."/>
            <person name="Goldberg J."/>
            <person name="Griggs A."/>
            <person name="Gujja S."/>
            <person name="Hansen M."/>
            <person name="Howarth C."/>
            <person name="Imamovic A."/>
            <person name="Ireland A."/>
            <person name="Larimer J."/>
            <person name="McCowan C."/>
            <person name="Murphy C."/>
            <person name="Pearson M."/>
            <person name="Poon T.W."/>
            <person name="Priest M."/>
            <person name="Roberts A."/>
            <person name="Saif S."/>
            <person name="Shea T."/>
            <person name="Sykes S."/>
            <person name="Wortman J."/>
            <person name="Nusbaum C."/>
            <person name="Birren B."/>
        </authorList>
    </citation>
    <scope>NUCLEOTIDE SEQUENCE [LARGE SCALE GENOMIC DNA]</scope>
    <source>
        <strain evidence="13">APO3</strain>
    </source>
</reference>
<keyword evidence="5" id="KW-0378">Hydrolase</keyword>
<keyword evidence="9" id="KW-1133">Transmembrane helix</keyword>
<keyword evidence="6" id="KW-0862">Zinc</keyword>
<dbReference type="Pfam" id="PF01431">
    <property type="entry name" value="Peptidase_M13"/>
    <property type="match status" value="1"/>
</dbReference>
<evidence type="ECO:0000256" key="6">
    <source>
        <dbReference type="ARBA" id="ARBA00022833"/>
    </source>
</evidence>
<evidence type="ECO:0000256" key="10">
    <source>
        <dbReference type="SAM" id="SignalP"/>
    </source>
</evidence>
<name>W4FC69_APHAT</name>
<comment type="cofactor">
    <cofactor evidence="1">
        <name>Zn(2+)</name>
        <dbReference type="ChEBI" id="CHEBI:29105"/>
    </cofactor>
</comment>
<feature type="domain" description="Peptidase M13 C-terminal" evidence="11">
    <location>
        <begin position="465"/>
        <end position="666"/>
    </location>
</feature>
<dbReference type="GO" id="GO:0046872">
    <property type="term" value="F:metal ion binding"/>
    <property type="evidence" value="ECO:0007669"/>
    <property type="project" value="UniProtKB-KW"/>
</dbReference>
<keyword evidence="7" id="KW-0482">Metalloprotease</keyword>
<dbReference type="Gene3D" id="1.10.1380.10">
    <property type="entry name" value="Neutral endopeptidase , domain2"/>
    <property type="match status" value="1"/>
</dbReference>
<dbReference type="Gene3D" id="3.40.390.10">
    <property type="entry name" value="Collagenase (Catalytic Domain)"/>
    <property type="match status" value="1"/>
</dbReference>
<dbReference type="InterPro" id="IPR024079">
    <property type="entry name" value="MetalloPept_cat_dom_sf"/>
</dbReference>
<evidence type="ECO:0000256" key="4">
    <source>
        <dbReference type="ARBA" id="ARBA00022723"/>
    </source>
</evidence>
<accession>W4FC69</accession>
<dbReference type="SUPFAM" id="SSF55486">
    <property type="entry name" value="Metalloproteases ('zincins'), catalytic domain"/>
    <property type="match status" value="1"/>
</dbReference>
<dbReference type="GeneID" id="20820685"/>
<feature type="compositionally biased region" description="Polar residues" evidence="8">
    <location>
        <begin position="661"/>
        <end position="679"/>
    </location>
</feature>
<evidence type="ECO:0000256" key="3">
    <source>
        <dbReference type="ARBA" id="ARBA00022670"/>
    </source>
</evidence>
<keyword evidence="9" id="KW-0472">Membrane</keyword>
<dbReference type="Pfam" id="PF05649">
    <property type="entry name" value="Peptidase_M13_N"/>
    <property type="match status" value="1"/>
</dbReference>
<gene>
    <name evidence="13" type="ORF">H257_18689</name>
</gene>
<organism evidence="13">
    <name type="scientific">Aphanomyces astaci</name>
    <name type="common">Crayfish plague agent</name>
    <dbReference type="NCBI Taxonomy" id="112090"/>
    <lineage>
        <taxon>Eukaryota</taxon>
        <taxon>Sar</taxon>
        <taxon>Stramenopiles</taxon>
        <taxon>Oomycota</taxon>
        <taxon>Saprolegniomycetes</taxon>
        <taxon>Saprolegniales</taxon>
        <taxon>Verrucalvaceae</taxon>
        <taxon>Aphanomyces</taxon>
    </lineage>
</organism>
<dbReference type="InterPro" id="IPR042089">
    <property type="entry name" value="Peptidase_M13_dom_2"/>
</dbReference>
<evidence type="ECO:0000256" key="1">
    <source>
        <dbReference type="ARBA" id="ARBA00001947"/>
    </source>
</evidence>
<evidence type="ECO:0008006" key="14">
    <source>
        <dbReference type="Google" id="ProtNLM"/>
    </source>
</evidence>
<dbReference type="RefSeq" id="XP_009846093.1">
    <property type="nucleotide sequence ID" value="XM_009847791.1"/>
</dbReference>
<feature type="transmembrane region" description="Helical" evidence="9">
    <location>
        <begin position="736"/>
        <end position="756"/>
    </location>
</feature>
<dbReference type="EMBL" id="KI913312">
    <property type="protein sequence ID" value="ETV64426.1"/>
    <property type="molecule type" value="Genomic_DNA"/>
</dbReference>
<dbReference type="AlphaFoldDB" id="W4FC69"/>
<evidence type="ECO:0000259" key="12">
    <source>
        <dbReference type="Pfam" id="PF05649"/>
    </source>
</evidence>
<dbReference type="PROSITE" id="PS51885">
    <property type="entry name" value="NEPRILYSIN"/>
    <property type="match status" value="1"/>
</dbReference>
<feature type="domain" description="Peptidase M13 N-terminal" evidence="12">
    <location>
        <begin position="37"/>
        <end position="412"/>
    </location>
</feature>
<feature type="region of interest" description="Disordered" evidence="8">
    <location>
        <begin position="661"/>
        <end position="691"/>
    </location>
</feature>
<dbReference type="CDD" id="cd08662">
    <property type="entry name" value="M13"/>
    <property type="match status" value="1"/>
</dbReference>
<feature type="signal peptide" evidence="10">
    <location>
        <begin position="1"/>
        <end position="17"/>
    </location>
</feature>